<gene>
    <name evidence="2" type="ORF">KI387_025105</name>
</gene>
<evidence type="ECO:0000313" key="3">
    <source>
        <dbReference type="Proteomes" id="UP000824469"/>
    </source>
</evidence>
<feature type="non-terminal residue" evidence="2">
    <location>
        <position position="1"/>
    </location>
</feature>
<dbReference type="InterPro" id="IPR032867">
    <property type="entry name" value="DYW_dom"/>
</dbReference>
<dbReference type="Pfam" id="PF20431">
    <property type="entry name" value="E_motif"/>
    <property type="match status" value="1"/>
</dbReference>
<dbReference type="Proteomes" id="UP000824469">
    <property type="component" value="Unassembled WGS sequence"/>
</dbReference>
<dbReference type="Pfam" id="PF20430">
    <property type="entry name" value="Eplus_motif"/>
    <property type="match status" value="1"/>
</dbReference>
<name>A0AA38G7P0_TAXCH</name>
<dbReference type="InterPro" id="IPR046849">
    <property type="entry name" value="E2_motif"/>
</dbReference>
<dbReference type="GO" id="GO:0008270">
    <property type="term" value="F:zinc ion binding"/>
    <property type="evidence" value="ECO:0007669"/>
    <property type="project" value="InterPro"/>
</dbReference>
<comment type="caution">
    <text evidence="2">The sequence shown here is derived from an EMBL/GenBank/DDBJ whole genome shotgun (WGS) entry which is preliminary data.</text>
</comment>
<feature type="domain" description="DYW" evidence="1">
    <location>
        <begin position="65"/>
        <end position="123"/>
    </location>
</feature>
<proteinExistence type="predicted"/>
<accession>A0AA38G7P0</accession>
<dbReference type="EMBL" id="JAHRHJ020000005">
    <property type="protein sequence ID" value="KAH9316478.1"/>
    <property type="molecule type" value="Genomic_DNA"/>
</dbReference>
<evidence type="ECO:0000259" key="1">
    <source>
        <dbReference type="Pfam" id="PF14432"/>
    </source>
</evidence>
<dbReference type="OMA" id="IYAIMET"/>
<protein>
    <recommendedName>
        <fullName evidence="1">DYW domain-containing protein</fullName>
    </recommendedName>
</protein>
<dbReference type="Pfam" id="PF14432">
    <property type="entry name" value="DYW_deaminase"/>
    <property type="match status" value="1"/>
</dbReference>
<dbReference type="InterPro" id="IPR046848">
    <property type="entry name" value="E_motif"/>
</dbReference>
<dbReference type="AlphaFoldDB" id="A0AA38G7P0"/>
<feature type="non-terminal residue" evidence="2">
    <location>
        <position position="124"/>
    </location>
</feature>
<organism evidence="2 3">
    <name type="scientific">Taxus chinensis</name>
    <name type="common">Chinese yew</name>
    <name type="synonym">Taxus wallichiana var. chinensis</name>
    <dbReference type="NCBI Taxonomy" id="29808"/>
    <lineage>
        <taxon>Eukaryota</taxon>
        <taxon>Viridiplantae</taxon>
        <taxon>Streptophyta</taxon>
        <taxon>Embryophyta</taxon>
        <taxon>Tracheophyta</taxon>
        <taxon>Spermatophyta</taxon>
        <taxon>Pinopsida</taxon>
        <taxon>Pinidae</taxon>
        <taxon>Conifers II</taxon>
        <taxon>Cupressales</taxon>
        <taxon>Taxaceae</taxon>
        <taxon>Taxus</taxon>
    </lineage>
</organism>
<sequence>VGRRDEVQMVRRLMKDRGLRKIPGCSWIEGHKRVHAFCVGDRSHPQTLDIYAKLEKLSWEMKAAGYFADSRHVLNDVEEEEKESFLCHHSEKLAIAFGLLNTPPRTTIRVVKNLRVCVDCHTAT</sequence>
<reference evidence="2 3" key="1">
    <citation type="journal article" date="2021" name="Nat. Plants">
        <title>The Taxus genome provides insights into paclitaxel biosynthesis.</title>
        <authorList>
            <person name="Xiong X."/>
            <person name="Gou J."/>
            <person name="Liao Q."/>
            <person name="Li Y."/>
            <person name="Zhou Q."/>
            <person name="Bi G."/>
            <person name="Li C."/>
            <person name="Du R."/>
            <person name="Wang X."/>
            <person name="Sun T."/>
            <person name="Guo L."/>
            <person name="Liang H."/>
            <person name="Lu P."/>
            <person name="Wu Y."/>
            <person name="Zhang Z."/>
            <person name="Ro D.K."/>
            <person name="Shang Y."/>
            <person name="Huang S."/>
            <person name="Yan J."/>
        </authorList>
    </citation>
    <scope>NUCLEOTIDE SEQUENCE [LARGE SCALE GENOMIC DNA]</scope>
    <source>
        <strain evidence="2">Ta-2019</strain>
    </source>
</reference>
<keyword evidence="3" id="KW-1185">Reference proteome</keyword>
<evidence type="ECO:0000313" key="2">
    <source>
        <dbReference type="EMBL" id="KAH9316478.1"/>
    </source>
</evidence>